<dbReference type="Proteomes" id="UP000198928">
    <property type="component" value="Unassembled WGS sequence"/>
</dbReference>
<dbReference type="Pfam" id="PF13561">
    <property type="entry name" value="adh_short_C2"/>
    <property type="match status" value="1"/>
</dbReference>
<feature type="domain" description="Ketoreductase" evidence="2">
    <location>
        <begin position="208"/>
        <end position="389"/>
    </location>
</feature>
<gene>
    <name evidence="3" type="ORF">SAMN05192584_106299</name>
</gene>
<evidence type="ECO:0000313" key="3">
    <source>
        <dbReference type="EMBL" id="SFK51466.1"/>
    </source>
</evidence>
<comment type="similarity">
    <text evidence="1">Belongs to the short-chain dehydrogenases/reductases (SDR) family.</text>
</comment>
<dbReference type="PRINTS" id="PR00081">
    <property type="entry name" value="GDHRDH"/>
</dbReference>
<dbReference type="NCBIfam" id="NF006110">
    <property type="entry name" value="PRK08261.1"/>
    <property type="match status" value="1"/>
</dbReference>
<dbReference type="PRINTS" id="PR00080">
    <property type="entry name" value="SDRFAMILY"/>
</dbReference>
<dbReference type="PANTHER" id="PTHR42760">
    <property type="entry name" value="SHORT-CHAIN DEHYDROGENASES/REDUCTASES FAMILY MEMBER"/>
    <property type="match status" value="1"/>
</dbReference>
<protein>
    <submittedName>
        <fullName evidence="3">3-oxoacyl-[acyl-carrier protein] reductase</fullName>
    </submittedName>
</protein>
<accession>A0A1I4A6J0</accession>
<evidence type="ECO:0000259" key="2">
    <source>
        <dbReference type="SMART" id="SM00822"/>
    </source>
</evidence>
<dbReference type="AlphaFoldDB" id="A0A1I4A6J0"/>
<evidence type="ECO:0000256" key="1">
    <source>
        <dbReference type="ARBA" id="ARBA00006484"/>
    </source>
</evidence>
<dbReference type="SUPFAM" id="SSF51735">
    <property type="entry name" value="NAD(P)-binding Rossmann-fold domains"/>
    <property type="match status" value="1"/>
</dbReference>
<reference evidence="4" key="1">
    <citation type="submission" date="2016-10" db="EMBL/GenBank/DDBJ databases">
        <authorList>
            <person name="Varghese N."/>
            <person name="Submissions S."/>
        </authorList>
    </citation>
    <scope>NUCLEOTIDE SEQUENCE [LARGE SCALE GENOMIC DNA]</scope>
    <source>
        <strain evidence="4">PL19</strain>
    </source>
</reference>
<dbReference type="SMART" id="SM00822">
    <property type="entry name" value="PKS_KR"/>
    <property type="match status" value="1"/>
</dbReference>
<dbReference type="InterPro" id="IPR020904">
    <property type="entry name" value="Sc_DH/Rdtase_CS"/>
</dbReference>
<name>A0A1I4A6J0_9ACTN</name>
<sequence length="452" mass="45993">MVDRYQKLTASGPGALLARRLGLPRPEILERHRPGRPVLSGPVVVDGAGGGRLTGPLRELVAALPGAFGGSSGSQDSPAALVFDATGIDGSEGLRALHDFFHPRIRSLAPCGRVVVLGTPPEAAGGVRQAAAQRALEGFVRSVGKELRRGATAHLLLVAPGAEGALESTLRFALSARSAYVSGQVLRIGEPVAGSAAPDDWERPLEGRTAVVTGAARGIGAVVAETLARDGATVVCLDVPGQGGELRELAGRIGGDALELDITADGAADALAEHLSDRHGGVDVVVHNAGITRDKTLGRMDAAKWDSVIAVNLTAVERLTERLLGARGSGEPVLREGGRIVCTSSISGIAGNVGQTNYAASKAGLIGLVQALAPVAAERGVTVNAVAPGFIETRMTAAVPLFVREAGRRMNSMKQGGQPVDVAEAVAYLASPGSGGVSGQVLRVCGQSLLGA</sequence>
<dbReference type="InterPro" id="IPR002347">
    <property type="entry name" value="SDR_fam"/>
</dbReference>
<evidence type="ECO:0000313" key="4">
    <source>
        <dbReference type="Proteomes" id="UP000198928"/>
    </source>
</evidence>
<dbReference type="InterPro" id="IPR057326">
    <property type="entry name" value="KR_dom"/>
</dbReference>
<dbReference type="Gene3D" id="3.40.50.720">
    <property type="entry name" value="NAD(P)-binding Rossmann-like Domain"/>
    <property type="match status" value="2"/>
</dbReference>
<proteinExistence type="inferred from homology"/>
<keyword evidence="4" id="KW-1185">Reference proteome</keyword>
<organism evidence="3 4">
    <name type="scientific">Streptomyces pini</name>
    <dbReference type="NCBI Taxonomy" id="1520580"/>
    <lineage>
        <taxon>Bacteria</taxon>
        <taxon>Bacillati</taxon>
        <taxon>Actinomycetota</taxon>
        <taxon>Actinomycetes</taxon>
        <taxon>Kitasatosporales</taxon>
        <taxon>Streptomycetaceae</taxon>
        <taxon>Streptomyces</taxon>
    </lineage>
</organism>
<dbReference type="FunFam" id="3.40.50.720:FF:000338">
    <property type="entry name" value="3-oxoacyl-ACP reductase FabG"/>
    <property type="match status" value="1"/>
</dbReference>
<dbReference type="PROSITE" id="PS00061">
    <property type="entry name" value="ADH_SHORT"/>
    <property type="match status" value="1"/>
</dbReference>
<dbReference type="OrthoDB" id="9804774at2"/>
<dbReference type="GO" id="GO:0016616">
    <property type="term" value="F:oxidoreductase activity, acting on the CH-OH group of donors, NAD or NADP as acceptor"/>
    <property type="evidence" value="ECO:0007669"/>
    <property type="project" value="TreeGrafter"/>
</dbReference>
<dbReference type="PANTHER" id="PTHR42760:SF78">
    <property type="entry name" value="3-OXOACYL-[ACYL-CARRIER-PROTEIN] REDUCTASE [NADH]"/>
    <property type="match status" value="1"/>
</dbReference>
<dbReference type="EMBL" id="FOSG01000006">
    <property type="protein sequence ID" value="SFK51466.1"/>
    <property type="molecule type" value="Genomic_DNA"/>
</dbReference>
<dbReference type="RefSeq" id="WP_093849480.1">
    <property type="nucleotide sequence ID" value="NZ_FOSG01000006.1"/>
</dbReference>
<dbReference type="InterPro" id="IPR036291">
    <property type="entry name" value="NAD(P)-bd_dom_sf"/>
</dbReference>